<organism evidence="1 2">
    <name type="scientific">Pyronema omphalodes (strain CBS 100304)</name>
    <name type="common">Pyronema confluens</name>
    <dbReference type="NCBI Taxonomy" id="1076935"/>
    <lineage>
        <taxon>Eukaryota</taxon>
        <taxon>Fungi</taxon>
        <taxon>Dikarya</taxon>
        <taxon>Ascomycota</taxon>
        <taxon>Pezizomycotina</taxon>
        <taxon>Pezizomycetes</taxon>
        <taxon>Pezizales</taxon>
        <taxon>Pyronemataceae</taxon>
        <taxon>Pyronema</taxon>
    </lineage>
</organism>
<evidence type="ECO:0000313" key="2">
    <source>
        <dbReference type="Proteomes" id="UP000018144"/>
    </source>
</evidence>
<accession>U4L3J3</accession>
<keyword evidence="2" id="KW-1185">Reference proteome</keyword>
<gene>
    <name evidence="1" type="ORF">PCON_10914</name>
</gene>
<protein>
    <submittedName>
        <fullName evidence="1">Uncharacterized protein</fullName>
    </submittedName>
</protein>
<evidence type="ECO:0000313" key="1">
    <source>
        <dbReference type="EMBL" id="CCX11320.1"/>
    </source>
</evidence>
<name>U4L3J3_PYROM</name>
<dbReference type="AlphaFoldDB" id="U4L3J3"/>
<dbReference type="Proteomes" id="UP000018144">
    <property type="component" value="Unassembled WGS sequence"/>
</dbReference>
<dbReference type="EMBL" id="HF935605">
    <property type="protein sequence ID" value="CCX11320.1"/>
    <property type="molecule type" value="Genomic_DNA"/>
</dbReference>
<proteinExistence type="predicted"/>
<reference evidence="1 2" key="1">
    <citation type="journal article" date="2013" name="PLoS Genet.">
        <title>The genome and development-dependent transcriptomes of Pyronema confluens: a window into fungal evolution.</title>
        <authorList>
            <person name="Traeger S."/>
            <person name="Altegoer F."/>
            <person name="Freitag M."/>
            <person name="Gabaldon T."/>
            <person name="Kempken F."/>
            <person name="Kumar A."/>
            <person name="Marcet-Houben M."/>
            <person name="Poggeler S."/>
            <person name="Stajich J.E."/>
            <person name="Nowrousian M."/>
        </authorList>
    </citation>
    <scope>NUCLEOTIDE SEQUENCE [LARGE SCALE GENOMIC DNA]</scope>
    <source>
        <strain evidence="2">CBS 100304</strain>
        <tissue evidence="1">Vegetative mycelium</tissue>
    </source>
</reference>
<sequence>MNHLSMQHDAVELIRKASDEVIMPVF</sequence>